<evidence type="ECO:0000256" key="1">
    <source>
        <dbReference type="SAM" id="MobiDB-lite"/>
    </source>
</evidence>
<feature type="chain" id="PRO_5046481424" evidence="2">
    <location>
        <begin position="35"/>
        <end position="219"/>
    </location>
</feature>
<dbReference type="InterPro" id="IPR025326">
    <property type="entry name" value="DUF4232"/>
</dbReference>
<feature type="domain" description="DUF4232" evidence="3">
    <location>
        <begin position="78"/>
        <end position="195"/>
    </location>
</feature>
<dbReference type="PROSITE" id="PS51257">
    <property type="entry name" value="PROKAR_LIPOPROTEIN"/>
    <property type="match status" value="1"/>
</dbReference>
<sequence length="219" mass="22861">MRSNTTARFARRRPFRVAAAVLTAAAALSLTACNNDEKAAGQADTAPAGSSSSSGGAQGSGDKGKEGGGSAQAGVERCRTENLEAAFATGEDALPVPEESEGGATTATIVLMNKGTSSCRIGGFPGVDLTSINGGERWSLARSSQKWSSLEVEAGQSTEFTLNLAFTKEEEGFYQPAWVEITPPNETKALKIEWPWENDSLVDQRSATRPATFVNPVGG</sequence>
<feature type="region of interest" description="Disordered" evidence="1">
    <location>
        <begin position="40"/>
        <end position="74"/>
    </location>
</feature>
<dbReference type="EMBL" id="JBJDQH010000011">
    <property type="protein sequence ID" value="MFK4269576.1"/>
    <property type="molecule type" value="Genomic_DNA"/>
</dbReference>
<keyword evidence="5" id="KW-1185">Reference proteome</keyword>
<name>A0ABW8LZE9_9ACTN</name>
<evidence type="ECO:0000259" key="3">
    <source>
        <dbReference type="Pfam" id="PF14016"/>
    </source>
</evidence>
<dbReference type="Pfam" id="PF14016">
    <property type="entry name" value="DUF4232"/>
    <property type="match status" value="1"/>
</dbReference>
<dbReference type="Proteomes" id="UP001620295">
    <property type="component" value="Unassembled WGS sequence"/>
</dbReference>
<evidence type="ECO:0000313" key="5">
    <source>
        <dbReference type="Proteomes" id="UP001620295"/>
    </source>
</evidence>
<keyword evidence="2" id="KW-0732">Signal</keyword>
<protein>
    <submittedName>
        <fullName evidence="4">DUF4232 domain-containing protein</fullName>
    </submittedName>
</protein>
<reference evidence="4 5" key="1">
    <citation type="submission" date="2024-11" db="EMBL/GenBank/DDBJ databases">
        <title>The Natural Products Discovery Center: Release of the First 8490 Sequenced Strains for Exploring Actinobacteria Biosynthetic Diversity.</title>
        <authorList>
            <person name="Kalkreuter E."/>
            <person name="Kautsar S.A."/>
            <person name="Yang D."/>
            <person name="Bader C.D."/>
            <person name="Teijaro C.N."/>
            <person name="Fluegel L."/>
            <person name="Davis C.M."/>
            <person name="Simpson J.R."/>
            <person name="Lauterbach L."/>
            <person name="Steele A.D."/>
            <person name="Gui C."/>
            <person name="Meng S."/>
            <person name="Li G."/>
            <person name="Viehrig K."/>
            <person name="Ye F."/>
            <person name="Su P."/>
            <person name="Kiefer A.F."/>
            <person name="Nichols A."/>
            <person name="Cepeda A.J."/>
            <person name="Yan W."/>
            <person name="Fan B."/>
            <person name="Jiang Y."/>
            <person name="Adhikari A."/>
            <person name="Zheng C.-J."/>
            <person name="Schuster L."/>
            <person name="Cowan T.M."/>
            <person name="Smanski M.J."/>
            <person name="Chevrette M.G."/>
            <person name="De Carvalho L.P.S."/>
            <person name="Shen B."/>
        </authorList>
    </citation>
    <scope>NUCLEOTIDE SEQUENCE [LARGE SCALE GENOMIC DNA]</scope>
    <source>
        <strain evidence="4 5">NPDC020863</strain>
    </source>
</reference>
<evidence type="ECO:0000313" key="4">
    <source>
        <dbReference type="EMBL" id="MFK4269576.1"/>
    </source>
</evidence>
<evidence type="ECO:0000256" key="2">
    <source>
        <dbReference type="SAM" id="SignalP"/>
    </source>
</evidence>
<gene>
    <name evidence="4" type="ORF">ACI2L5_32270</name>
</gene>
<organism evidence="4 5">
    <name type="scientific">Streptomyces milbemycinicus</name>
    <dbReference type="NCBI Taxonomy" id="476552"/>
    <lineage>
        <taxon>Bacteria</taxon>
        <taxon>Bacillati</taxon>
        <taxon>Actinomycetota</taxon>
        <taxon>Actinomycetes</taxon>
        <taxon>Kitasatosporales</taxon>
        <taxon>Streptomycetaceae</taxon>
        <taxon>Streptomyces</taxon>
    </lineage>
</organism>
<proteinExistence type="predicted"/>
<comment type="caution">
    <text evidence="4">The sequence shown here is derived from an EMBL/GenBank/DDBJ whole genome shotgun (WGS) entry which is preliminary data.</text>
</comment>
<accession>A0ABW8LZE9</accession>
<dbReference type="RefSeq" id="WP_358638736.1">
    <property type="nucleotide sequence ID" value="NZ_JBFAEV010000013.1"/>
</dbReference>
<feature type="signal peptide" evidence="2">
    <location>
        <begin position="1"/>
        <end position="34"/>
    </location>
</feature>
<feature type="compositionally biased region" description="Gly residues" evidence="1">
    <location>
        <begin position="56"/>
        <end position="71"/>
    </location>
</feature>